<feature type="region of interest" description="Disordered" evidence="1">
    <location>
        <begin position="1"/>
        <end position="20"/>
    </location>
</feature>
<evidence type="ECO:0000313" key="4">
    <source>
        <dbReference type="Proteomes" id="UP001501496"/>
    </source>
</evidence>
<feature type="compositionally biased region" description="Basic and acidic residues" evidence="1">
    <location>
        <begin position="7"/>
        <end position="20"/>
    </location>
</feature>
<dbReference type="InterPro" id="IPR018638">
    <property type="entry name" value="DUF2061_membrane"/>
</dbReference>
<evidence type="ECO:0000259" key="2">
    <source>
        <dbReference type="Pfam" id="PF09834"/>
    </source>
</evidence>
<evidence type="ECO:0000256" key="1">
    <source>
        <dbReference type="SAM" id="MobiDB-lite"/>
    </source>
</evidence>
<accession>A0ABP8C6X3</accession>
<evidence type="ECO:0000313" key="3">
    <source>
        <dbReference type="EMBL" id="GAA4234435.1"/>
    </source>
</evidence>
<dbReference type="RefSeq" id="WP_344787407.1">
    <property type="nucleotide sequence ID" value="NZ_BAABCA010000003.1"/>
</dbReference>
<dbReference type="Proteomes" id="UP001501496">
    <property type="component" value="Unassembled WGS sequence"/>
</dbReference>
<dbReference type="Pfam" id="PF09834">
    <property type="entry name" value="DUF2061"/>
    <property type="match status" value="1"/>
</dbReference>
<feature type="domain" description="DUF2061" evidence="2">
    <location>
        <begin position="28"/>
        <end position="79"/>
    </location>
</feature>
<sequence length="85" mass="9752">MIAQMLTKDKEKATYKEDSANEKPLRSVVKSLSWRTIGTLDTILISFLVTGKLDLAFSIGGIELVTKMVLYFFHERIWNSIKWGK</sequence>
<dbReference type="EMBL" id="BAABCA010000003">
    <property type="protein sequence ID" value="GAA4234435.1"/>
    <property type="molecule type" value="Genomic_DNA"/>
</dbReference>
<proteinExistence type="predicted"/>
<comment type="caution">
    <text evidence="3">The sequence shown here is derived from an EMBL/GenBank/DDBJ whole genome shotgun (WGS) entry which is preliminary data.</text>
</comment>
<reference evidence="4" key="1">
    <citation type="journal article" date="2019" name="Int. J. Syst. Evol. Microbiol.">
        <title>The Global Catalogue of Microorganisms (GCM) 10K type strain sequencing project: providing services to taxonomists for standard genome sequencing and annotation.</title>
        <authorList>
            <consortium name="The Broad Institute Genomics Platform"/>
            <consortium name="The Broad Institute Genome Sequencing Center for Infectious Disease"/>
            <person name="Wu L."/>
            <person name="Ma J."/>
        </authorList>
    </citation>
    <scope>NUCLEOTIDE SEQUENCE [LARGE SCALE GENOMIC DNA]</scope>
    <source>
        <strain evidence="4">JCM 17630</strain>
    </source>
</reference>
<protein>
    <recommendedName>
        <fullName evidence="2">DUF2061 domain-containing protein</fullName>
    </recommendedName>
</protein>
<organism evidence="3 4">
    <name type="scientific">Postechiella marina</name>
    <dbReference type="NCBI Taxonomy" id="943941"/>
    <lineage>
        <taxon>Bacteria</taxon>
        <taxon>Pseudomonadati</taxon>
        <taxon>Bacteroidota</taxon>
        <taxon>Flavobacteriia</taxon>
        <taxon>Flavobacteriales</taxon>
        <taxon>Flavobacteriaceae</taxon>
        <taxon>Postechiella</taxon>
    </lineage>
</organism>
<keyword evidence="4" id="KW-1185">Reference proteome</keyword>
<name>A0ABP8C6X3_9FLAO</name>
<gene>
    <name evidence="3" type="ORF">GCM10022291_13800</name>
</gene>